<dbReference type="InterPro" id="IPR007405">
    <property type="entry name" value="Phage_KVP40_Orf299"/>
</dbReference>
<organism evidence="1 2">
    <name type="scientific">Candidatus Roizmanbacteria bacterium RIFCSPLOWO2_01_FULL_37_12</name>
    <dbReference type="NCBI Taxonomy" id="1802056"/>
    <lineage>
        <taxon>Bacteria</taxon>
        <taxon>Candidatus Roizmaniibacteriota</taxon>
    </lineage>
</organism>
<protein>
    <recommendedName>
        <fullName evidence="3">DUF458 domain-containing protein</fullName>
    </recommendedName>
</protein>
<dbReference type="STRING" id="1802056.A2954_04955"/>
<evidence type="ECO:0000313" key="1">
    <source>
        <dbReference type="EMBL" id="OGK39745.1"/>
    </source>
</evidence>
<comment type="caution">
    <text evidence="1">The sequence shown here is derived from an EMBL/GenBank/DDBJ whole genome shotgun (WGS) entry which is preliminary data.</text>
</comment>
<dbReference type="PANTHER" id="PTHR39961">
    <property type="entry name" value="HYPOTHETICAL CYTOSOLIC PROTEIN"/>
    <property type="match status" value="1"/>
</dbReference>
<evidence type="ECO:0008006" key="3">
    <source>
        <dbReference type="Google" id="ProtNLM"/>
    </source>
</evidence>
<evidence type="ECO:0000313" key="2">
    <source>
        <dbReference type="Proteomes" id="UP000177698"/>
    </source>
</evidence>
<dbReference type="AlphaFoldDB" id="A0A1F7I8P8"/>
<sequence>MYHSPTYGKVDLEKLKYIVSNFMAQDKKAKYEIVVGTDSQKIKKDTYDFVSALIVHRVGFGGIYFWKREIRDKKISLKERIYQEATMSLETSENFINFFKVNGIARYNIQIHVDIGHNGETREMINEVVGMVRGSGYDVKIKPDSYGASKVADRYT</sequence>
<accession>A0A1F7I8P8</accession>
<dbReference type="Proteomes" id="UP000177698">
    <property type="component" value="Unassembled WGS sequence"/>
</dbReference>
<dbReference type="EMBL" id="MGAG01000037">
    <property type="protein sequence ID" value="OGK39745.1"/>
    <property type="molecule type" value="Genomic_DNA"/>
</dbReference>
<gene>
    <name evidence="1" type="ORF">A2954_04955</name>
</gene>
<dbReference type="Pfam" id="PF04308">
    <property type="entry name" value="RNaseH_like"/>
    <property type="match status" value="1"/>
</dbReference>
<name>A0A1F7I8P8_9BACT</name>
<dbReference type="PANTHER" id="PTHR39961:SF1">
    <property type="entry name" value="DUF458 DOMAIN-CONTAINING PROTEIN"/>
    <property type="match status" value="1"/>
</dbReference>
<reference evidence="1 2" key="1">
    <citation type="journal article" date="2016" name="Nat. Commun.">
        <title>Thousands of microbial genomes shed light on interconnected biogeochemical processes in an aquifer system.</title>
        <authorList>
            <person name="Anantharaman K."/>
            <person name="Brown C.T."/>
            <person name="Hug L.A."/>
            <person name="Sharon I."/>
            <person name="Castelle C.J."/>
            <person name="Probst A.J."/>
            <person name="Thomas B.C."/>
            <person name="Singh A."/>
            <person name="Wilkins M.J."/>
            <person name="Karaoz U."/>
            <person name="Brodie E.L."/>
            <person name="Williams K.H."/>
            <person name="Hubbard S.S."/>
            <person name="Banfield J.F."/>
        </authorList>
    </citation>
    <scope>NUCLEOTIDE SEQUENCE [LARGE SCALE GENOMIC DNA]</scope>
</reference>
<proteinExistence type="predicted"/>